<dbReference type="Pfam" id="PF13625">
    <property type="entry name" value="Helicase_C_3"/>
    <property type="match status" value="1"/>
</dbReference>
<keyword evidence="5" id="KW-0378">Hydrolase</keyword>
<keyword evidence="9" id="KW-0234">DNA repair</keyword>
<feature type="region of interest" description="Disordered" evidence="15">
    <location>
        <begin position="797"/>
        <end position="855"/>
    </location>
</feature>
<dbReference type="InterPro" id="IPR032830">
    <property type="entry name" value="XPB/Ssl2_N"/>
</dbReference>
<dbReference type="CDD" id="cd18029">
    <property type="entry name" value="DEXHc_XPB"/>
    <property type="match status" value="1"/>
</dbReference>
<dbReference type="SMART" id="SM00490">
    <property type="entry name" value="HELICc"/>
    <property type="match status" value="1"/>
</dbReference>
<feature type="compositionally biased region" description="Gly residues" evidence="15">
    <location>
        <begin position="821"/>
        <end position="830"/>
    </location>
</feature>
<protein>
    <recommendedName>
        <fullName evidence="13">DNA 3'-5' helicase</fullName>
        <ecNumber evidence="13">5.6.2.4</ecNumber>
    </recommendedName>
</protein>
<evidence type="ECO:0000256" key="1">
    <source>
        <dbReference type="ARBA" id="ARBA00004123"/>
    </source>
</evidence>
<keyword evidence="7" id="KW-0067">ATP-binding</keyword>
<accession>A0A2P6NVB0</accession>
<comment type="catalytic activity">
    <reaction evidence="12">
        <text>Couples ATP hydrolysis with the unwinding of duplex DNA by translocating in the 3'-5' direction.</text>
        <dbReference type="EC" id="5.6.2.4"/>
    </reaction>
</comment>
<dbReference type="NCBIfam" id="TIGR00603">
    <property type="entry name" value="rad25"/>
    <property type="match status" value="1"/>
</dbReference>
<comment type="subcellular location">
    <subcellularLocation>
        <location evidence="1">Nucleus</location>
    </subcellularLocation>
</comment>
<evidence type="ECO:0000259" key="16">
    <source>
        <dbReference type="PROSITE" id="PS51192"/>
    </source>
</evidence>
<evidence type="ECO:0000256" key="10">
    <source>
        <dbReference type="ARBA" id="ARBA00023235"/>
    </source>
</evidence>
<evidence type="ECO:0000256" key="15">
    <source>
        <dbReference type="SAM" id="MobiDB-lite"/>
    </source>
</evidence>
<name>A0A2P6NVB0_9EUKA</name>
<evidence type="ECO:0000256" key="13">
    <source>
        <dbReference type="ARBA" id="ARBA00034808"/>
    </source>
</evidence>
<organism evidence="18 19">
    <name type="scientific">Planoprotostelium fungivorum</name>
    <dbReference type="NCBI Taxonomy" id="1890364"/>
    <lineage>
        <taxon>Eukaryota</taxon>
        <taxon>Amoebozoa</taxon>
        <taxon>Evosea</taxon>
        <taxon>Variosea</taxon>
        <taxon>Cavosteliida</taxon>
        <taxon>Cavosteliaceae</taxon>
        <taxon>Planoprotostelium</taxon>
    </lineage>
</organism>
<comment type="caution">
    <text evidence="18">The sequence shown here is derived from an EMBL/GenBank/DDBJ whole genome shotgun (WGS) entry which is preliminary data.</text>
</comment>
<evidence type="ECO:0000256" key="2">
    <source>
        <dbReference type="ARBA" id="ARBA00006637"/>
    </source>
</evidence>
<dbReference type="EC" id="5.6.2.4" evidence="13"/>
<dbReference type="Gene3D" id="3.40.50.300">
    <property type="entry name" value="P-loop containing nucleotide triphosphate hydrolases"/>
    <property type="match status" value="2"/>
</dbReference>
<dbReference type="InterPro" id="IPR032438">
    <property type="entry name" value="ERCC3_RAD25_C"/>
</dbReference>
<evidence type="ECO:0000256" key="3">
    <source>
        <dbReference type="ARBA" id="ARBA00022741"/>
    </source>
</evidence>
<dbReference type="STRING" id="1890364.A0A2P6NVB0"/>
<evidence type="ECO:0000259" key="17">
    <source>
        <dbReference type="PROSITE" id="PS51194"/>
    </source>
</evidence>
<feature type="domain" description="Helicase ATP-binding" evidence="16">
    <location>
        <begin position="396"/>
        <end position="558"/>
    </location>
</feature>
<dbReference type="GO" id="GO:0000112">
    <property type="term" value="C:nucleotide-excision repair factor 3 complex"/>
    <property type="evidence" value="ECO:0007669"/>
    <property type="project" value="TreeGrafter"/>
</dbReference>
<feature type="compositionally biased region" description="Polar residues" evidence="15">
    <location>
        <begin position="1"/>
        <end position="12"/>
    </location>
</feature>
<dbReference type="PANTHER" id="PTHR11274:SF0">
    <property type="entry name" value="GENERAL TRANSCRIPTION AND DNA REPAIR FACTOR IIH HELICASE SUBUNIT XPB"/>
    <property type="match status" value="1"/>
</dbReference>
<reference evidence="18 19" key="1">
    <citation type="journal article" date="2018" name="Genome Biol. Evol.">
        <title>Multiple Roots of Fruiting Body Formation in Amoebozoa.</title>
        <authorList>
            <person name="Hillmann F."/>
            <person name="Forbes G."/>
            <person name="Novohradska S."/>
            <person name="Ferling I."/>
            <person name="Riege K."/>
            <person name="Groth M."/>
            <person name="Westermann M."/>
            <person name="Marz M."/>
            <person name="Spaller T."/>
            <person name="Winckler T."/>
            <person name="Schaap P."/>
            <person name="Glockner G."/>
        </authorList>
    </citation>
    <scope>NUCLEOTIDE SEQUENCE [LARGE SCALE GENOMIC DNA]</scope>
    <source>
        <strain evidence="18 19">Jena</strain>
    </source>
</reference>
<dbReference type="InterPro" id="IPR001650">
    <property type="entry name" value="Helicase_C-like"/>
</dbReference>
<dbReference type="InterPro" id="IPR014001">
    <property type="entry name" value="Helicase_ATP-bd"/>
</dbReference>
<feature type="compositionally biased region" description="Basic residues" evidence="15">
    <location>
        <begin position="41"/>
        <end position="69"/>
    </location>
</feature>
<evidence type="ECO:0000256" key="8">
    <source>
        <dbReference type="ARBA" id="ARBA00023125"/>
    </source>
</evidence>
<feature type="region of interest" description="Disordered" evidence="15">
    <location>
        <begin position="1"/>
        <end position="93"/>
    </location>
</feature>
<evidence type="ECO:0000313" key="19">
    <source>
        <dbReference type="Proteomes" id="UP000241769"/>
    </source>
</evidence>
<proteinExistence type="inferred from homology"/>
<dbReference type="EMBL" id="MDYQ01000016">
    <property type="protein sequence ID" value="PRP87909.1"/>
    <property type="molecule type" value="Genomic_DNA"/>
</dbReference>
<evidence type="ECO:0000256" key="9">
    <source>
        <dbReference type="ARBA" id="ARBA00023204"/>
    </source>
</evidence>
<evidence type="ECO:0000313" key="18">
    <source>
        <dbReference type="EMBL" id="PRP87909.1"/>
    </source>
</evidence>
<keyword evidence="4" id="KW-0227">DNA damage</keyword>
<dbReference type="SUPFAM" id="SSF52540">
    <property type="entry name" value="P-loop containing nucleoside triphosphate hydrolases"/>
    <property type="match status" value="2"/>
</dbReference>
<evidence type="ECO:0000256" key="5">
    <source>
        <dbReference type="ARBA" id="ARBA00022801"/>
    </source>
</evidence>
<dbReference type="InterPro" id="IPR001161">
    <property type="entry name" value="XPB/Ssl2"/>
</dbReference>
<dbReference type="InterPro" id="IPR027417">
    <property type="entry name" value="P-loop_NTPase"/>
</dbReference>
<dbReference type="FunFam" id="3.40.50.300:FF:000077">
    <property type="entry name" value="Probable DNA repair helicase RAD25"/>
    <property type="match status" value="1"/>
</dbReference>
<dbReference type="InParanoid" id="A0A2P6NVB0"/>
<comment type="similarity">
    <text evidence="2">Belongs to the helicase family. RAD25/XPB subfamily.</text>
</comment>
<dbReference type="GO" id="GO:0016787">
    <property type="term" value="F:hydrolase activity"/>
    <property type="evidence" value="ECO:0007669"/>
    <property type="project" value="UniProtKB-KW"/>
</dbReference>
<keyword evidence="6" id="KW-0347">Helicase</keyword>
<dbReference type="PANTHER" id="PTHR11274">
    <property type="entry name" value="RAD25/XP-B DNA REPAIR HELICASE"/>
    <property type="match status" value="1"/>
</dbReference>
<gene>
    <name evidence="18" type="ORF">PROFUN_02646</name>
</gene>
<evidence type="ECO:0000256" key="14">
    <source>
        <dbReference type="ARBA" id="ARBA00048988"/>
    </source>
</evidence>
<keyword evidence="8" id="KW-0238">DNA-binding</keyword>
<dbReference type="Pfam" id="PF04851">
    <property type="entry name" value="ResIII"/>
    <property type="match status" value="1"/>
</dbReference>
<dbReference type="FunCoup" id="A0A2P6NVB0">
    <property type="interactions" value="600"/>
</dbReference>
<dbReference type="PRINTS" id="PR00851">
    <property type="entry name" value="XRODRMPGMNTB"/>
</dbReference>
<dbReference type="InterPro" id="IPR050615">
    <property type="entry name" value="ATP-dep_DNA_Helicase"/>
</dbReference>
<feature type="compositionally biased region" description="Acidic residues" evidence="15">
    <location>
        <begin position="797"/>
        <end position="806"/>
    </location>
</feature>
<sequence>MSSNGEGQQTTGGLKIRLKASEPFPPPVNIAAAPSNEEASKKRKKEKKEKKDKKEKKARHKEKKEKKERRKEASQNNNTNHVIPVQAQPDPVDLDASDDDVVAVPKQARMSLSEKTEHEGQKKEFYDFSQLKLKPDHEKKPLWICPDGHIFLETFSPIYNKAYDFLVAISEPECRSYLMHEYQLTPYSLYGAVSVGLTTEQVIDSLEKLSKVSLTENIKKFIKDCTESFGKVKLVLQRNRYFLESIYPHVLQRLLKDETIAAARLTRTMDGDNNLATSIDPNTGFTVSKITTGPVQISGVSVATTGNDGVVRDGLDAKLALEDELDERVEQQQHEVHSFELDPQHVEAVKKKCIQLEYPTLEEYDFRNDIINTDLNIDLKPATKIRPYQEKSLSKMFGNGRARSGIIVLACGAGKTLVGITAACTVKKSCLVLCTSGVSVTQWRNQFLMWSEIEDKEIVKFTSDEKEIFKTESGIVVSTYTMIAYGGKRSEQSEKVMRELRSREWGLVILDEVHVVPAAMFRRVLTEIKAHCKLGLTATLVREDDLVDDLNFLIGPKLYEANWIDLQRAGHIATVQCIEVWCSMAPQFYREYLNQEASRPRKNLLCIMNPTKFRYCEFLIKQHEARGDKIIVFSDNIYALEHYAKKLGKPYIYGPTSNIERERVLDQFRWNPNVKTIFISKVGDTSIDIPNATVIIQVSSNFGSRRQEAQRLGRISRPKPDARTEDQNNAFFYSLISKDTHEMYFSSKRQQFLVDQGYAFKVLSELPIHEDKSLHYGTKESQLTLLSEVLALDETLGNEEEASGDPDDLKNGVAAARRTQGGRGLSGAGGSYSERKTIFNAQPAKHQLFTKTKKR</sequence>
<dbReference type="PROSITE" id="PS51194">
    <property type="entry name" value="HELICASE_CTER"/>
    <property type="match status" value="1"/>
</dbReference>
<dbReference type="GO" id="GO:0043138">
    <property type="term" value="F:3'-5' DNA helicase activity"/>
    <property type="evidence" value="ECO:0007669"/>
    <property type="project" value="UniProtKB-EC"/>
</dbReference>
<evidence type="ECO:0000256" key="12">
    <source>
        <dbReference type="ARBA" id="ARBA00034617"/>
    </source>
</evidence>
<keyword evidence="19" id="KW-1185">Reference proteome</keyword>
<dbReference type="Proteomes" id="UP000241769">
    <property type="component" value="Unassembled WGS sequence"/>
</dbReference>
<dbReference type="OrthoDB" id="10262986at2759"/>
<evidence type="ECO:0000256" key="7">
    <source>
        <dbReference type="ARBA" id="ARBA00022840"/>
    </source>
</evidence>
<keyword evidence="11" id="KW-0539">Nucleus</keyword>
<dbReference type="GO" id="GO:0006367">
    <property type="term" value="P:transcription initiation at RNA polymerase II promoter"/>
    <property type="evidence" value="ECO:0007669"/>
    <property type="project" value="InterPro"/>
</dbReference>
<keyword evidence="10" id="KW-0413">Isomerase</keyword>
<dbReference type="GO" id="GO:0006289">
    <property type="term" value="P:nucleotide-excision repair"/>
    <property type="evidence" value="ECO:0007669"/>
    <property type="project" value="InterPro"/>
</dbReference>
<dbReference type="GO" id="GO:0005524">
    <property type="term" value="F:ATP binding"/>
    <property type="evidence" value="ECO:0007669"/>
    <property type="project" value="UniProtKB-KW"/>
</dbReference>
<dbReference type="SMART" id="SM00487">
    <property type="entry name" value="DEXDc"/>
    <property type="match status" value="1"/>
</dbReference>
<dbReference type="AlphaFoldDB" id="A0A2P6NVB0"/>
<dbReference type="Pfam" id="PF16203">
    <property type="entry name" value="ERCC3_RAD25_C"/>
    <property type="match status" value="1"/>
</dbReference>
<evidence type="ECO:0000256" key="11">
    <source>
        <dbReference type="ARBA" id="ARBA00023242"/>
    </source>
</evidence>
<dbReference type="PROSITE" id="PS51192">
    <property type="entry name" value="HELICASE_ATP_BIND_1"/>
    <property type="match status" value="1"/>
</dbReference>
<dbReference type="GO" id="GO:0003677">
    <property type="term" value="F:DNA binding"/>
    <property type="evidence" value="ECO:0007669"/>
    <property type="project" value="UniProtKB-KW"/>
</dbReference>
<evidence type="ECO:0000256" key="4">
    <source>
        <dbReference type="ARBA" id="ARBA00022763"/>
    </source>
</evidence>
<evidence type="ECO:0000256" key="6">
    <source>
        <dbReference type="ARBA" id="ARBA00022806"/>
    </source>
</evidence>
<dbReference type="FunFam" id="3.40.50.300:FF:000117">
    <property type="entry name" value="Putative DNA repair helicase rad25"/>
    <property type="match status" value="1"/>
</dbReference>
<keyword evidence="3" id="KW-0547">Nucleotide-binding</keyword>
<dbReference type="CDD" id="cd18789">
    <property type="entry name" value="SF2_C_XPB"/>
    <property type="match status" value="1"/>
</dbReference>
<feature type="domain" description="Helicase C-terminal" evidence="17">
    <location>
        <begin position="614"/>
        <end position="774"/>
    </location>
</feature>
<comment type="catalytic activity">
    <reaction evidence="14">
        <text>ATP + H2O = ADP + phosphate + H(+)</text>
        <dbReference type="Rhea" id="RHEA:13065"/>
        <dbReference type="ChEBI" id="CHEBI:15377"/>
        <dbReference type="ChEBI" id="CHEBI:15378"/>
        <dbReference type="ChEBI" id="CHEBI:30616"/>
        <dbReference type="ChEBI" id="CHEBI:43474"/>
        <dbReference type="ChEBI" id="CHEBI:456216"/>
        <dbReference type="EC" id="5.6.2.4"/>
    </reaction>
</comment>
<dbReference type="InterPro" id="IPR006935">
    <property type="entry name" value="Helicase/UvrB_N"/>
</dbReference>
<dbReference type="GO" id="GO:0097550">
    <property type="term" value="C:transcription preinitiation complex"/>
    <property type="evidence" value="ECO:0007669"/>
    <property type="project" value="TreeGrafter"/>
</dbReference>
<dbReference type="GO" id="GO:0005675">
    <property type="term" value="C:transcription factor TFIIH holo complex"/>
    <property type="evidence" value="ECO:0007669"/>
    <property type="project" value="TreeGrafter"/>
</dbReference>